<keyword evidence="4" id="KW-1185">Reference proteome</keyword>
<dbReference type="Pfam" id="PF04076">
    <property type="entry name" value="BOF"/>
    <property type="match status" value="1"/>
</dbReference>
<dbReference type="EMBL" id="MLFS01000076">
    <property type="protein sequence ID" value="ORM69167.1"/>
    <property type="molecule type" value="Genomic_DNA"/>
</dbReference>
<feature type="signal peptide" evidence="2">
    <location>
        <begin position="1"/>
        <end position="19"/>
    </location>
</feature>
<sequence length="132" mass="14783">MTMRNLLWILFFATAFASAEDKGGYNPDAKAPNPQDQKSGYRAITDGQHQNMTSELPELADNAQVSMKGNLIKQSGNKEYLLRDEKGTVAVRIAEHLWKGQEVKPDDLVAIKGQLQRNPQHTVIVVSEIHRL</sequence>
<dbReference type="OrthoDB" id="6413427at2"/>
<dbReference type="InterPro" id="IPR036700">
    <property type="entry name" value="BOBF_sf"/>
</dbReference>
<dbReference type="InterPro" id="IPR005220">
    <property type="entry name" value="CarO-like"/>
</dbReference>
<name>A0A1X1CXT0_9GAMM</name>
<reference evidence="3 4" key="1">
    <citation type="journal article" date="2017" name="Antonie Van Leeuwenhoek">
        <title>Phylogenomic resolution of the bacterial genus Pantoea and its relationship with Erwinia and Tatumella.</title>
        <authorList>
            <person name="Palmer M."/>
            <person name="Steenkamp E.T."/>
            <person name="Coetzee M.P."/>
            <person name="Chan W.Y."/>
            <person name="van Zyl E."/>
            <person name="De Maayer P."/>
            <person name="Coutinho T.A."/>
            <person name="Blom J."/>
            <person name="Smits T.H."/>
            <person name="Duffy B."/>
            <person name="Venter S.N."/>
        </authorList>
    </citation>
    <scope>NUCLEOTIDE SEQUENCE [LARGE SCALE GENOMIC DNA]</scope>
    <source>
        <strain evidence="3 4">LMG 26277</strain>
    </source>
</reference>
<protein>
    <submittedName>
        <fullName evidence="3">Uncharacterized protein</fullName>
    </submittedName>
</protein>
<organism evidence="3 4">
    <name type="scientific">Pantoea wallisii</name>
    <dbReference type="NCBI Taxonomy" id="1076551"/>
    <lineage>
        <taxon>Bacteria</taxon>
        <taxon>Pseudomonadati</taxon>
        <taxon>Pseudomonadota</taxon>
        <taxon>Gammaproteobacteria</taxon>
        <taxon>Enterobacterales</taxon>
        <taxon>Erwiniaceae</taxon>
        <taxon>Pantoea</taxon>
    </lineage>
</organism>
<evidence type="ECO:0000256" key="2">
    <source>
        <dbReference type="SAM" id="SignalP"/>
    </source>
</evidence>
<accession>A0A1X1CXT0</accession>
<dbReference type="PANTHER" id="PTHR36571:SF2">
    <property type="entry name" value="PERIPLASMIC PROTEIN"/>
    <property type="match status" value="1"/>
</dbReference>
<evidence type="ECO:0000313" key="3">
    <source>
        <dbReference type="EMBL" id="ORM69167.1"/>
    </source>
</evidence>
<evidence type="ECO:0000313" key="4">
    <source>
        <dbReference type="Proteomes" id="UP000193104"/>
    </source>
</evidence>
<dbReference type="STRING" id="1076551.HA48_19470"/>
<evidence type="ECO:0000256" key="1">
    <source>
        <dbReference type="ARBA" id="ARBA00022729"/>
    </source>
</evidence>
<comment type="caution">
    <text evidence="3">The sequence shown here is derived from an EMBL/GenBank/DDBJ whole genome shotgun (WGS) entry which is preliminary data.</text>
</comment>
<dbReference type="AlphaFoldDB" id="A0A1X1CXT0"/>
<dbReference type="RefSeq" id="WP_128602841.1">
    <property type="nucleotide sequence ID" value="NZ_MLFS01000076.1"/>
</dbReference>
<keyword evidence="1 2" id="KW-0732">Signal</keyword>
<dbReference type="NCBIfam" id="NF033674">
    <property type="entry name" value="stress_OB_fold"/>
    <property type="match status" value="1"/>
</dbReference>
<dbReference type="SUPFAM" id="SSF101756">
    <property type="entry name" value="Hypothetical protein YgiW"/>
    <property type="match status" value="1"/>
</dbReference>
<feature type="chain" id="PRO_5012077802" evidence="2">
    <location>
        <begin position="20"/>
        <end position="132"/>
    </location>
</feature>
<gene>
    <name evidence="3" type="ORF">HA48_19470</name>
</gene>
<dbReference type="Gene3D" id="2.40.50.200">
    <property type="entry name" value="Bacterial OB-fold"/>
    <property type="match status" value="1"/>
</dbReference>
<dbReference type="PANTHER" id="PTHR36571">
    <property type="entry name" value="PROTEIN YGIW"/>
    <property type="match status" value="1"/>
</dbReference>
<proteinExistence type="predicted"/>
<dbReference type="Proteomes" id="UP000193104">
    <property type="component" value="Unassembled WGS sequence"/>
</dbReference>